<comment type="caution">
    <text evidence="3">The sequence shown here is derived from an EMBL/GenBank/DDBJ whole genome shotgun (WGS) entry which is preliminary data.</text>
</comment>
<dbReference type="Proteomes" id="UP001219525">
    <property type="component" value="Unassembled WGS sequence"/>
</dbReference>
<feature type="transmembrane region" description="Helical" evidence="1">
    <location>
        <begin position="91"/>
        <end position="112"/>
    </location>
</feature>
<proteinExistence type="predicted"/>
<feature type="transmembrane region" description="Helical" evidence="1">
    <location>
        <begin position="155"/>
        <end position="179"/>
    </location>
</feature>
<dbReference type="InterPro" id="IPR045339">
    <property type="entry name" value="DUF6534"/>
</dbReference>
<feature type="domain" description="DUF6534" evidence="2">
    <location>
        <begin position="204"/>
        <end position="290"/>
    </location>
</feature>
<organism evidence="3 4">
    <name type="scientific">Mycena pura</name>
    <dbReference type="NCBI Taxonomy" id="153505"/>
    <lineage>
        <taxon>Eukaryota</taxon>
        <taxon>Fungi</taxon>
        <taxon>Dikarya</taxon>
        <taxon>Basidiomycota</taxon>
        <taxon>Agaricomycotina</taxon>
        <taxon>Agaricomycetes</taxon>
        <taxon>Agaricomycetidae</taxon>
        <taxon>Agaricales</taxon>
        <taxon>Marasmiineae</taxon>
        <taxon>Mycenaceae</taxon>
        <taxon>Mycena</taxon>
    </lineage>
</organism>
<dbReference type="PANTHER" id="PTHR40465:SF1">
    <property type="entry name" value="DUF6534 DOMAIN-CONTAINING PROTEIN"/>
    <property type="match status" value="1"/>
</dbReference>
<evidence type="ECO:0000259" key="2">
    <source>
        <dbReference type="Pfam" id="PF20152"/>
    </source>
</evidence>
<name>A0AAD6YUE2_9AGAR</name>
<gene>
    <name evidence="3" type="ORF">GGX14DRAFT_555047</name>
</gene>
<dbReference type="EMBL" id="JARJCW010000002">
    <property type="protein sequence ID" value="KAJ7229010.1"/>
    <property type="molecule type" value="Genomic_DNA"/>
</dbReference>
<keyword evidence="1" id="KW-1133">Transmembrane helix</keyword>
<dbReference type="PANTHER" id="PTHR40465">
    <property type="entry name" value="CHROMOSOME 1, WHOLE GENOME SHOTGUN SEQUENCE"/>
    <property type="match status" value="1"/>
</dbReference>
<evidence type="ECO:0000313" key="3">
    <source>
        <dbReference type="EMBL" id="KAJ7229010.1"/>
    </source>
</evidence>
<keyword evidence="4" id="KW-1185">Reference proteome</keyword>
<feature type="transmembrane region" description="Helical" evidence="1">
    <location>
        <begin position="27"/>
        <end position="53"/>
    </location>
</feature>
<evidence type="ECO:0000313" key="4">
    <source>
        <dbReference type="Proteomes" id="UP001219525"/>
    </source>
</evidence>
<feature type="transmembrane region" description="Helical" evidence="1">
    <location>
        <begin position="118"/>
        <end position="143"/>
    </location>
</feature>
<keyword evidence="1" id="KW-0472">Membrane</keyword>
<reference evidence="3" key="1">
    <citation type="submission" date="2023-03" db="EMBL/GenBank/DDBJ databases">
        <title>Massive genome expansion in bonnet fungi (Mycena s.s.) driven by repeated elements and novel gene families across ecological guilds.</title>
        <authorList>
            <consortium name="Lawrence Berkeley National Laboratory"/>
            <person name="Harder C.B."/>
            <person name="Miyauchi S."/>
            <person name="Viragh M."/>
            <person name="Kuo A."/>
            <person name="Thoen E."/>
            <person name="Andreopoulos B."/>
            <person name="Lu D."/>
            <person name="Skrede I."/>
            <person name="Drula E."/>
            <person name="Henrissat B."/>
            <person name="Morin E."/>
            <person name="Kohler A."/>
            <person name="Barry K."/>
            <person name="LaButti K."/>
            <person name="Morin E."/>
            <person name="Salamov A."/>
            <person name="Lipzen A."/>
            <person name="Mereny Z."/>
            <person name="Hegedus B."/>
            <person name="Baldrian P."/>
            <person name="Stursova M."/>
            <person name="Weitz H."/>
            <person name="Taylor A."/>
            <person name="Grigoriev I.V."/>
            <person name="Nagy L.G."/>
            <person name="Martin F."/>
            <person name="Kauserud H."/>
        </authorList>
    </citation>
    <scope>NUCLEOTIDE SEQUENCE</scope>
    <source>
        <strain evidence="3">9144</strain>
    </source>
</reference>
<evidence type="ECO:0000256" key="1">
    <source>
        <dbReference type="SAM" id="Phobius"/>
    </source>
</evidence>
<feature type="transmembrane region" description="Helical" evidence="1">
    <location>
        <begin position="235"/>
        <end position="259"/>
    </location>
</feature>
<protein>
    <recommendedName>
        <fullName evidence="2">DUF6534 domain-containing protein</fullName>
    </recommendedName>
</protein>
<accession>A0AAD6YUE2</accession>
<dbReference type="Pfam" id="PF20152">
    <property type="entry name" value="DUF6534"/>
    <property type="match status" value="1"/>
</dbReference>
<dbReference type="AlphaFoldDB" id="A0AAD6YUE2"/>
<sequence length="347" mass="38128">MASANSAAGAAAVASELKALLDVAKEVFATIFIGFSVSTMLYGASVLQVYLYFRRYSDRWTLKTMVATLWLVVQPSFTGIETFNFLTLSRLFDTLTTIFAAHSLFLFVWGFLNGKVQPFIAWSFTAEKMLVTIITFIAQCFYARTIMEISGRNKLTTASISFLAITAFGLGIYTTVHLFENPALASISTRSFLIVSGLVQGLAALNDIAITGTLSYYLHIRRTGLPSAEKLLDTLILYALSRGVLTAVAQIMFLVLNVALPHHEYWLPFHMVVGKLYVNSVLATLNVRQSLTQTEVQLGGISILGRNTAMAEQDQIFTKPITFAPIQHIQNPASVTMGTYSEAPEAD</sequence>
<keyword evidence="1" id="KW-0812">Transmembrane</keyword>
<feature type="transmembrane region" description="Helical" evidence="1">
    <location>
        <begin position="191"/>
        <end position="214"/>
    </location>
</feature>